<evidence type="ECO:0000256" key="12">
    <source>
        <dbReference type="SAM" id="Coils"/>
    </source>
</evidence>
<protein>
    <submittedName>
        <fullName evidence="15">Dna repair protein rad18</fullName>
    </submittedName>
</protein>
<accession>A0A6A6HHC6</accession>
<feature type="domain" description="Rad50/SbcC-type AAA" evidence="14">
    <location>
        <begin position="118"/>
        <end position="367"/>
    </location>
</feature>
<comment type="subcellular location">
    <subcellularLocation>
        <location evidence="2">Chromosome</location>
    </subcellularLocation>
    <subcellularLocation>
        <location evidence="1">Nucleus</location>
    </subcellularLocation>
</comment>
<feature type="compositionally biased region" description="Basic and acidic residues" evidence="13">
    <location>
        <begin position="448"/>
        <end position="474"/>
    </location>
</feature>
<feature type="compositionally biased region" description="Acidic residues" evidence="13">
    <location>
        <begin position="60"/>
        <end position="70"/>
    </location>
</feature>
<gene>
    <name evidence="15" type="ORF">EV356DRAFT_574232</name>
</gene>
<dbReference type="GO" id="GO:0003697">
    <property type="term" value="F:single-stranded DNA binding"/>
    <property type="evidence" value="ECO:0007669"/>
    <property type="project" value="TreeGrafter"/>
</dbReference>
<evidence type="ECO:0000256" key="8">
    <source>
        <dbReference type="ARBA" id="ARBA00023054"/>
    </source>
</evidence>
<dbReference type="AlphaFoldDB" id="A0A6A6HHC6"/>
<dbReference type="OrthoDB" id="10072614at2759"/>
<keyword evidence="6" id="KW-0227">DNA damage</keyword>
<evidence type="ECO:0000313" key="15">
    <source>
        <dbReference type="EMBL" id="KAF2237447.1"/>
    </source>
</evidence>
<feature type="region of interest" description="Disordered" evidence="13">
    <location>
        <begin position="431"/>
        <end position="474"/>
    </location>
</feature>
<feature type="region of interest" description="Disordered" evidence="13">
    <location>
        <begin position="1"/>
        <end position="91"/>
    </location>
</feature>
<organism evidence="15 16">
    <name type="scientific">Viridothelium virens</name>
    <name type="common">Speckled blister lichen</name>
    <name type="synonym">Trypethelium virens</name>
    <dbReference type="NCBI Taxonomy" id="1048519"/>
    <lineage>
        <taxon>Eukaryota</taxon>
        <taxon>Fungi</taxon>
        <taxon>Dikarya</taxon>
        <taxon>Ascomycota</taxon>
        <taxon>Pezizomycotina</taxon>
        <taxon>Dothideomycetes</taxon>
        <taxon>Dothideomycetes incertae sedis</taxon>
        <taxon>Trypetheliales</taxon>
        <taxon>Trypetheliaceae</taxon>
        <taxon>Viridothelium</taxon>
    </lineage>
</organism>
<dbReference type="GO" id="GO:0035861">
    <property type="term" value="C:site of double-strand break"/>
    <property type="evidence" value="ECO:0007669"/>
    <property type="project" value="TreeGrafter"/>
</dbReference>
<evidence type="ECO:0000256" key="9">
    <source>
        <dbReference type="ARBA" id="ARBA00023172"/>
    </source>
</evidence>
<dbReference type="Gene3D" id="3.40.50.300">
    <property type="entry name" value="P-loop containing nucleotide triphosphate hydrolases"/>
    <property type="match status" value="2"/>
</dbReference>
<keyword evidence="9" id="KW-0233">DNA recombination</keyword>
<dbReference type="InterPro" id="IPR038729">
    <property type="entry name" value="Rad50/SbcC_AAA"/>
</dbReference>
<feature type="compositionally biased region" description="Basic and acidic residues" evidence="13">
    <location>
        <begin position="50"/>
        <end position="59"/>
    </location>
</feature>
<name>A0A6A6HHC6_VIRVR</name>
<feature type="compositionally biased region" description="Polar residues" evidence="13">
    <location>
        <begin position="815"/>
        <end position="827"/>
    </location>
</feature>
<dbReference type="EMBL" id="ML991780">
    <property type="protein sequence ID" value="KAF2237447.1"/>
    <property type="molecule type" value="Genomic_DNA"/>
</dbReference>
<evidence type="ECO:0000313" key="16">
    <source>
        <dbReference type="Proteomes" id="UP000800092"/>
    </source>
</evidence>
<keyword evidence="4" id="KW-0158">Chromosome</keyword>
<dbReference type="GO" id="GO:0000724">
    <property type="term" value="P:double-strand break repair via homologous recombination"/>
    <property type="evidence" value="ECO:0007669"/>
    <property type="project" value="TreeGrafter"/>
</dbReference>
<feature type="compositionally biased region" description="Polar residues" evidence="13">
    <location>
        <begin position="16"/>
        <end position="29"/>
    </location>
</feature>
<feature type="compositionally biased region" description="Basic and acidic residues" evidence="13">
    <location>
        <begin position="71"/>
        <end position="91"/>
    </location>
</feature>
<feature type="compositionally biased region" description="Basic and acidic residues" evidence="13">
    <location>
        <begin position="775"/>
        <end position="800"/>
    </location>
</feature>
<feature type="coiled-coil region" evidence="12">
    <location>
        <begin position="310"/>
        <end position="404"/>
    </location>
</feature>
<reference evidence="15" key="1">
    <citation type="journal article" date="2020" name="Stud. Mycol.">
        <title>101 Dothideomycetes genomes: a test case for predicting lifestyles and emergence of pathogens.</title>
        <authorList>
            <person name="Haridas S."/>
            <person name="Albert R."/>
            <person name="Binder M."/>
            <person name="Bloem J."/>
            <person name="Labutti K."/>
            <person name="Salamov A."/>
            <person name="Andreopoulos B."/>
            <person name="Baker S."/>
            <person name="Barry K."/>
            <person name="Bills G."/>
            <person name="Bluhm B."/>
            <person name="Cannon C."/>
            <person name="Castanera R."/>
            <person name="Culley D."/>
            <person name="Daum C."/>
            <person name="Ezra D."/>
            <person name="Gonzalez J."/>
            <person name="Henrissat B."/>
            <person name="Kuo A."/>
            <person name="Liang C."/>
            <person name="Lipzen A."/>
            <person name="Lutzoni F."/>
            <person name="Magnuson J."/>
            <person name="Mondo S."/>
            <person name="Nolan M."/>
            <person name="Ohm R."/>
            <person name="Pangilinan J."/>
            <person name="Park H.-J."/>
            <person name="Ramirez L."/>
            <person name="Alfaro M."/>
            <person name="Sun H."/>
            <person name="Tritt A."/>
            <person name="Yoshinaga Y."/>
            <person name="Zwiers L.-H."/>
            <person name="Turgeon B."/>
            <person name="Goodwin S."/>
            <person name="Spatafora J."/>
            <person name="Crous P."/>
            <person name="Grigoriev I."/>
        </authorList>
    </citation>
    <scope>NUCLEOTIDE SEQUENCE</scope>
    <source>
        <strain evidence="15">Tuck. ex Michener</strain>
    </source>
</reference>
<dbReference type="PANTHER" id="PTHR19306:SF6">
    <property type="entry name" value="STRUCTURAL MAINTENANCE OF CHROMOSOMES PROTEIN 6"/>
    <property type="match status" value="1"/>
</dbReference>
<keyword evidence="5" id="KW-0547">Nucleotide-binding</keyword>
<evidence type="ECO:0000256" key="2">
    <source>
        <dbReference type="ARBA" id="ARBA00004286"/>
    </source>
</evidence>
<keyword evidence="16" id="KW-1185">Reference proteome</keyword>
<keyword evidence="10" id="KW-0234">DNA repair</keyword>
<sequence length="1158" mass="132077">MVPVPQRRSRAETEDSQIVSVESATSGLRQKSAKRRRLSTLSPGLDSESEFGRESRDVTVYEDEPFEPQDYDTRRDARLDEETQHQEKDDFRSTQLVRQHFDEAKENKPAENGIIEQVVCHNFMCHKKLVVNLGPLINFIIGHNGSGKSAVLTALTICLGGKATSTNRGQNLKAFIKEGEDSCMLSVKLKNHGDTGYRPELYGNSILIERHFSRSGTSGFKIKNDSGRVISTKRYDLDEISDHFALQLDNPMNVLTQDMARQFLNNSSAADKYRFFVKGTQLEQLDNDYHMIEQYADAIEGRISTRQESISILEQRYKQADNKRKIAEKNETLNDKIRELRRQFAWAQVEEQERILDSMKDRIDNADEKIEQRTSEAESYAQALESAEQNLQRAENTVIDLKNDLQPHEDHHAELSKQFSANKEKLIQQQTQQRNINTSLRASNSAIEKAEESIQEEKRRLEDQNGGEHARKLDEIQKAKERAAVLKIEFEAHSAERANLDRSKGDAQREASEARPALTEKAQALQNAEKILQNLNDNRGQQNGAYHPKTSILLRAIQAETRFRDRPVGPLGQHIRLKPSKTEWSSIIERTLGNNLSAFVVTNKADQSLLDEISKRVNCPCSVFIGDGQPLDISRSQPDSQYDTILRVLEIKSDLVRNQLIINNAIEQTVLIKDQTDAYNFINNNPEGRPRNTKACLAFHPTQRGHGLRFTASATSSKMDPVPAWTQGSRLQTDTEAQKRNQEALVQHLQSELQQLRSKSQALESALTTAVSNIDQHEKRKKELQLQQQRAEEDAERLRDELDEETPQDGKLDELQSQLENSRAESQQFSTDYENAIIEKDKLNQDQTALKRQCEEAKATVNEYRTKIDKAEAKLQKLVEHRTTALHEKNSAFERIQDARDEKQQLEQNCAQQEAKVDNFDGQASQISARVPVPPNVSPDDLDRRLSKLMKDLDAYRAQQGGSLEDLTNATTAAKKQWRTAQRELDGFLATADQLKRSMFQRRNRWMDFRRFISSRARANFTYLLSERAFRGNLKLDHKSKLLDLSVEPDITRASDRGRQTKTLSGGEKSFSTICLLLSIWEAMGSPIRCLDEFDVFMDNVNRDVSMKMMINAARRSVGRQFVLITPQAMGNVDSAEDVRIHKMRDPERGQTTISFGN</sequence>
<comment type="similarity">
    <text evidence="3">Belongs to the SMC family. SMC6 subfamily.</text>
</comment>
<proteinExistence type="inferred from homology"/>
<dbReference type="GO" id="GO:0030915">
    <property type="term" value="C:Smc5-Smc6 complex"/>
    <property type="evidence" value="ECO:0007669"/>
    <property type="project" value="TreeGrafter"/>
</dbReference>
<dbReference type="GO" id="GO:0005524">
    <property type="term" value="F:ATP binding"/>
    <property type="evidence" value="ECO:0007669"/>
    <property type="project" value="UniProtKB-KW"/>
</dbReference>
<evidence type="ECO:0000256" key="4">
    <source>
        <dbReference type="ARBA" id="ARBA00022454"/>
    </source>
</evidence>
<evidence type="ECO:0000256" key="6">
    <source>
        <dbReference type="ARBA" id="ARBA00022763"/>
    </source>
</evidence>
<feature type="compositionally biased region" description="Polar residues" evidence="13">
    <location>
        <begin position="434"/>
        <end position="446"/>
    </location>
</feature>
<keyword evidence="11" id="KW-0539">Nucleus</keyword>
<evidence type="ECO:0000256" key="11">
    <source>
        <dbReference type="ARBA" id="ARBA00023242"/>
    </source>
</evidence>
<feature type="region of interest" description="Disordered" evidence="13">
    <location>
        <begin position="771"/>
        <end position="827"/>
    </location>
</feature>
<feature type="compositionally biased region" description="Polar residues" evidence="13">
    <location>
        <begin position="726"/>
        <end position="735"/>
    </location>
</feature>
<evidence type="ECO:0000256" key="5">
    <source>
        <dbReference type="ARBA" id="ARBA00022741"/>
    </source>
</evidence>
<evidence type="ECO:0000256" key="13">
    <source>
        <dbReference type="SAM" id="MobiDB-lite"/>
    </source>
</evidence>
<feature type="region of interest" description="Disordered" evidence="13">
    <location>
        <begin position="713"/>
        <end position="740"/>
    </location>
</feature>
<evidence type="ECO:0000256" key="10">
    <source>
        <dbReference type="ARBA" id="ARBA00023204"/>
    </source>
</evidence>
<evidence type="ECO:0000256" key="7">
    <source>
        <dbReference type="ARBA" id="ARBA00022840"/>
    </source>
</evidence>
<dbReference type="GO" id="GO:0005634">
    <property type="term" value="C:nucleus"/>
    <property type="evidence" value="ECO:0007669"/>
    <property type="project" value="UniProtKB-SubCell"/>
</dbReference>
<evidence type="ECO:0000256" key="3">
    <source>
        <dbReference type="ARBA" id="ARBA00006793"/>
    </source>
</evidence>
<keyword evidence="8 12" id="KW-0175">Coiled coil</keyword>
<dbReference type="InterPro" id="IPR027417">
    <property type="entry name" value="P-loop_NTPase"/>
</dbReference>
<dbReference type="PANTHER" id="PTHR19306">
    <property type="entry name" value="STRUCTURAL MAINTENANCE OF CHROMOSOMES 5,6 SMC5, SMC6"/>
    <property type="match status" value="1"/>
</dbReference>
<dbReference type="Pfam" id="PF13476">
    <property type="entry name" value="AAA_23"/>
    <property type="match status" value="1"/>
</dbReference>
<dbReference type="SUPFAM" id="SSF57997">
    <property type="entry name" value="Tropomyosin"/>
    <property type="match status" value="1"/>
</dbReference>
<keyword evidence="7" id="KW-0067">ATP-binding</keyword>
<evidence type="ECO:0000256" key="1">
    <source>
        <dbReference type="ARBA" id="ARBA00004123"/>
    </source>
</evidence>
<evidence type="ECO:0000259" key="14">
    <source>
        <dbReference type="Pfam" id="PF13476"/>
    </source>
</evidence>
<dbReference type="SUPFAM" id="SSF52540">
    <property type="entry name" value="P-loop containing nucleoside triphosphate hydrolases"/>
    <property type="match status" value="1"/>
</dbReference>
<dbReference type="GO" id="GO:0003684">
    <property type="term" value="F:damaged DNA binding"/>
    <property type="evidence" value="ECO:0007669"/>
    <property type="project" value="TreeGrafter"/>
</dbReference>
<dbReference type="Proteomes" id="UP000800092">
    <property type="component" value="Unassembled WGS sequence"/>
</dbReference>